<sequence length="61" mass="6728">MSNYPSLLIHICSGFTTFSTFALEQHSLLKPGDLLNFTNYTLTSLILGIGTVAVGFWFSKL</sequence>
<name>A0A430K2G4_9FLAO</name>
<dbReference type="GO" id="GO:0005886">
    <property type="term" value="C:plasma membrane"/>
    <property type="evidence" value="ECO:0007669"/>
    <property type="project" value="UniProtKB-SubCell"/>
</dbReference>
<comment type="caution">
    <text evidence="11">Lacks conserved residue(s) required for the propagation of feature annotation.</text>
</comment>
<evidence type="ECO:0000256" key="10">
    <source>
        <dbReference type="ARBA" id="ARBA00035585"/>
    </source>
</evidence>
<dbReference type="AlphaFoldDB" id="A0A430K2G4"/>
<evidence type="ECO:0000256" key="1">
    <source>
        <dbReference type="ARBA" id="ARBA00004651"/>
    </source>
</evidence>
<dbReference type="Proteomes" id="UP000267585">
    <property type="component" value="Unassembled WGS sequence"/>
</dbReference>
<evidence type="ECO:0000313" key="12">
    <source>
        <dbReference type="EMBL" id="RTE53168.1"/>
    </source>
</evidence>
<dbReference type="EMBL" id="RQPJ01000008">
    <property type="protein sequence ID" value="RTE53168.1"/>
    <property type="molecule type" value="Genomic_DNA"/>
</dbReference>
<accession>A0A430K2G4</accession>
<evidence type="ECO:0000256" key="9">
    <source>
        <dbReference type="ARBA" id="ARBA00035120"/>
    </source>
</evidence>
<organism evidence="12 13">
    <name type="scientific">Arenibacter aquaticus</name>
    <dbReference type="NCBI Taxonomy" id="2489054"/>
    <lineage>
        <taxon>Bacteria</taxon>
        <taxon>Pseudomonadati</taxon>
        <taxon>Bacteroidota</taxon>
        <taxon>Flavobacteriia</taxon>
        <taxon>Flavobacteriales</taxon>
        <taxon>Flavobacteriaceae</taxon>
        <taxon>Arenibacter</taxon>
    </lineage>
</organism>
<keyword evidence="5 11" id="KW-1133">Transmembrane helix</keyword>
<comment type="function">
    <text evidence="11">Important for reducing fluoride concentration in the cell, thus reducing its toxicity.</text>
</comment>
<keyword evidence="8" id="KW-0407">Ion channel</keyword>
<comment type="caution">
    <text evidence="12">The sequence shown here is derived from an EMBL/GenBank/DDBJ whole genome shotgun (WGS) entry which is preliminary data.</text>
</comment>
<dbReference type="InterPro" id="IPR003691">
    <property type="entry name" value="FluC"/>
</dbReference>
<comment type="similarity">
    <text evidence="9 11">Belongs to the fluoride channel Fluc/FEX (TC 1.A.43) family.</text>
</comment>
<gene>
    <name evidence="12" type="ORF">EHW67_12780</name>
</gene>
<keyword evidence="6" id="KW-0406">Ion transport</keyword>
<evidence type="ECO:0000256" key="3">
    <source>
        <dbReference type="ARBA" id="ARBA00022519"/>
    </source>
</evidence>
<protein>
    <recommendedName>
        <fullName evidence="11">Fluoride-specific ion channel</fullName>
    </recommendedName>
</protein>
<evidence type="ECO:0000256" key="7">
    <source>
        <dbReference type="ARBA" id="ARBA00023136"/>
    </source>
</evidence>
<comment type="catalytic activity">
    <reaction evidence="10">
        <text>fluoride(in) = fluoride(out)</text>
        <dbReference type="Rhea" id="RHEA:76159"/>
        <dbReference type="ChEBI" id="CHEBI:17051"/>
    </reaction>
    <physiologicalReaction direction="left-to-right" evidence="10">
        <dbReference type="Rhea" id="RHEA:76160"/>
    </physiologicalReaction>
</comment>
<evidence type="ECO:0000256" key="4">
    <source>
        <dbReference type="ARBA" id="ARBA00022692"/>
    </source>
</evidence>
<keyword evidence="2" id="KW-1003">Cell membrane</keyword>
<evidence type="ECO:0000256" key="11">
    <source>
        <dbReference type="RuleBase" id="RU004340"/>
    </source>
</evidence>
<keyword evidence="3" id="KW-0997">Cell inner membrane</keyword>
<dbReference type="OrthoDB" id="9815830at2"/>
<feature type="transmembrane region" description="Helical" evidence="11">
    <location>
        <begin position="38"/>
        <end position="58"/>
    </location>
</feature>
<keyword evidence="13" id="KW-1185">Reference proteome</keyword>
<keyword evidence="4 11" id="KW-0812">Transmembrane</keyword>
<dbReference type="RefSeq" id="WP_126162900.1">
    <property type="nucleotide sequence ID" value="NZ_RQPJ01000008.1"/>
</dbReference>
<evidence type="ECO:0000313" key="13">
    <source>
        <dbReference type="Proteomes" id="UP000267585"/>
    </source>
</evidence>
<reference evidence="12 13" key="1">
    <citation type="submission" date="2018-11" db="EMBL/GenBank/DDBJ databases">
        <title>Arenibacter aquaticus sp.nov., a marine bacterium isolated from surface seawater in the South China Sea.</title>
        <authorList>
            <person name="Guo J."/>
            <person name="Sun J."/>
        </authorList>
    </citation>
    <scope>NUCLEOTIDE SEQUENCE [LARGE SCALE GENOMIC DNA]</scope>
    <source>
        <strain evidence="12 13">GUO666</strain>
    </source>
</reference>
<evidence type="ECO:0000256" key="2">
    <source>
        <dbReference type="ARBA" id="ARBA00022475"/>
    </source>
</evidence>
<evidence type="ECO:0000256" key="6">
    <source>
        <dbReference type="ARBA" id="ARBA00023065"/>
    </source>
</evidence>
<evidence type="ECO:0000256" key="8">
    <source>
        <dbReference type="ARBA" id="ARBA00023303"/>
    </source>
</evidence>
<evidence type="ECO:0000256" key="5">
    <source>
        <dbReference type="ARBA" id="ARBA00022989"/>
    </source>
</evidence>
<comment type="subcellular location">
    <subcellularLocation>
        <location evidence="1">Cell membrane</location>
        <topology evidence="1">Multi-pass membrane protein</topology>
    </subcellularLocation>
</comment>
<keyword evidence="7 11" id="KW-0472">Membrane</keyword>
<dbReference type="Pfam" id="PF02537">
    <property type="entry name" value="CRCB"/>
    <property type="match status" value="1"/>
</dbReference>
<dbReference type="GO" id="GO:0034220">
    <property type="term" value="P:monoatomic ion transmembrane transport"/>
    <property type="evidence" value="ECO:0007669"/>
    <property type="project" value="UniProtKB-KW"/>
</dbReference>
<keyword evidence="6" id="KW-0813">Transport</keyword>
<proteinExistence type="inferred from homology"/>